<accession>A0A7C1HZ18</accession>
<protein>
    <submittedName>
        <fullName evidence="2">PCRF domain-containing protein</fullName>
    </submittedName>
</protein>
<dbReference type="Pfam" id="PF03462">
    <property type="entry name" value="PCRF"/>
    <property type="match status" value="1"/>
</dbReference>
<organism evidence="2">
    <name type="scientific">candidate division WWE3 bacterium</name>
    <dbReference type="NCBI Taxonomy" id="2053526"/>
    <lineage>
        <taxon>Bacteria</taxon>
        <taxon>Katanobacteria</taxon>
    </lineage>
</organism>
<evidence type="ECO:0000313" key="2">
    <source>
        <dbReference type="EMBL" id="HDQ88840.1"/>
    </source>
</evidence>
<proteinExistence type="predicted"/>
<gene>
    <name evidence="2" type="ORF">ENN92_01695</name>
</gene>
<sequence>MTTTTTENSREQKDRQERLEKLRQQLFIDEKTEKQAKLSLELENPELWQDWEKGQQISQDLADLKKDLEDFAFLEILLEEGDTKKFDQFANQIEEKLFLSGPHDKGATFLSIHAGQGGTEAMDW</sequence>
<name>A0A7C1HZ18_UNCKA</name>
<comment type="caution">
    <text evidence="2">The sequence shown here is derived from an EMBL/GenBank/DDBJ whole genome shotgun (WGS) entry which is preliminary data.</text>
</comment>
<dbReference type="Proteomes" id="UP000886066">
    <property type="component" value="Unassembled WGS sequence"/>
</dbReference>
<evidence type="ECO:0000259" key="1">
    <source>
        <dbReference type="Pfam" id="PF03462"/>
    </source>
</evidence>
<dbReference type="AlphaFoldDB" id="A0A7C1HZ18"/>
<feature type="domain" description="Peptide chain release factor" evidence="1">
    <location>
        <begin position="18"/>
        <end position="124"/>
    </location>
</feature>
<dbReference type="GO" id="GO:0006415">
    <property type="term" value="P:translational termination"/>
    <property type="evidence" value="ECO:0007669"/>
    <property type="project" value="InterPro"/>
</dbReference>
<dbReference type="SUPFAM" id="SSF75620">
    <property type="entry name" value="Release factor"/>
    <property type="match status" value="1"/>
</dbReference>
<dbReference type="InterPro" id="IPR005139">
    <property type="entry name" value="PCRF"/>
</dbReference>
<reference evidence="2" key="1">
    <citation type="journal article" date="2020" name="mSystems">
        <title>Genome- and Community-Level Interaction Insights into Carbon Utilization and Element Cycling Functions of Hydrothermarchaeota in Hydrothermal Sediment.</title>
        <authorList>
            <person name="Zhou Z."/>
            <person name="Liu Y."/>
            <person name="Xu W."/>
            <person name="Pan J."/>
            <person name="Luo Z.H."/>
            <person name="Li M."/>
        </authorList>
    </citation>
    <scope>NUCLEOTIDE SEQUENCE [LARGE SCALE GENOMIC DNA]</scope>
    <source>
        <strain evidence="2">SpSt-1219</strain>
    </source>
</reference>
<dbReference type="EMBL" id="DSDM01000101">
    <property type="protein sequence ID" value="HDQ88840.1"/>
    <property type="molecule type" value="Genomic_DNA"/>
</dbReference>
<feature type="non-terminal residue" evidence="2">
    <location>
        <position position="124"/>
    </location>
</feature>
<dbReference type="PANTHER" id="PTHR43116">
    <property type="entry name" value="PEPTIDE CHAIN RELEASE FACTOR 2"/>
    <property type="match status" value="1"/>
</dbReference>
<dbReference type="PANTHER" id="PTHR43116:SF3">
    <property type="entry name" value="CLASS I PEPTIDE CHAIN RELEASE FACTOR"/>
    <property type="match status" value="1"/>
</dbReference>
<dbReference type="Gene3D" id="1.20.58.410">
    <property type="entry name" value="Release factor"/>
    <property type="match status" value="1"/>
</dbReference>
<dbReference type="InterPro" id="IPR045853">
    <property type="entry name" value="Pep_chain_release_fac_I_sf"/>
</dbReference>